<dbReference type="AlphaFoldDB" id="A0A841MDV6"/>
<dbReference type="GO" id="GO:0004130">
    <property type="term" value="F:cytochrome-c peroxidase activity"/>
    <property type="evidence" value="ECO:0007669"/>
    <property type="project" value="UniProtKB-EC"/>
</dbReference>
<evidence type="ECO:0000256" key="7">
    <source>
        <dbReference type="ARBA" id="ARBA00023004"/>
    </source>
</evidence>
<keyword evidence="12" id="KW-1185">Reference proteome</keyword>
<proteinExistence type="predicted"/>
<evidence type="ECO:0000313" key="11">
    <source>
        <dbReference type="EMBL" id="MBB6326242.1"/>
    </source>
</evidence>
<evidence type="ECO:0000256" key="2">
    <source>
        <dbReference type="ARBA" id="ARBA00022617"/>
    </source>
</evidence>
<feature type="binding site" description="covalent" evidence="8">
    <location>
        <position position="82"/>
    </location>
    <ligand>
        <name>heme c</name>
        <dbReference type="ChEBI" id="CHEBI:61717"/>
        <label>1</label>
    </ligand>
</feature>
<keyword evidence="3 9" id="KW-0479">Metal-binding</keyword>
<feature type="binding site" description="axial binding residue" evidence="9">
    <location>
        <position position="83"/>
    </location>
    <ligand>
        <name>heme c</name>
        <dbReference type="ChEBI" id="CHEBI:61717"/>
        <label>1</label>
    </ligand>
    <ligandPart>
        <name>Fe</name>
        <dbReference type="ChEBI" id="CHEBI:18248"/>
    </ligandPart>
</feature>
<comment type="caution">
    <text evidence="11">The sequence shown here is derived from an EMBL/GenBank/DDBJ whole genome shotgun (WGS) entry which is preliminary data.</text>
</comment>
<gene>
    <name evidence="11" type="ORF">FHS59_001870</name>
</gene>
<dbReference type="GO" id="GO:0020037">
    <property type="term" value="F:heme binding"/>
    <property type="evidence" value="ECO:0007669"/>
    <property type="project" value="InterPro"/>
</dbReference>
<protein>
    <submittedName>
        <fullName evidence="11">Cytochrome c peroxidase</fullName>
        <ecNumber evidence="11">1.11.1.5</ecNumber>
    </submittedName>
</protein>
<keyword evidence="5" id="KW-0574">Periplasm</keyword>
<dbReference type="PIRSF" id="PIRSF000294">
    <property type="entry name" value="Cytochrome-c_peroxidase"/>
    <property type="match status" value="1"/>
</dbReference>
<evidence type="ECO:0000256" key="3">
    <source>
        <dbReference type="ARBA" id="ARBA00022723"/>
    </source>
</evidence>
<dbReference type="Proteomes" id="UP000588604">
    <property type="component" value="Unassembled WGS sequence"/>
</dbReference>
<keyword evidence="4" id="KW-0732">Signal</keyword>
<dbReference type="InterPro" id="IPR036909">
    <property type="entry name" value="Cyt_c-like_dom_sf"/>
</dbReference>
<evidence type="ECO:0000256" key="8">
    <source>
        <dbReference type="PIRSR" id="PIRSR000294-1"/>
    </source>
</evidence>
<keyword evidence="11" id="KW-0575">Peroxidase</keyword>
<evidence type="ECO:0000256" key="6">
    <source>
        <dbReference type="ARBA" id="ARBA00023002"/>
    </source>
</evidence>
<accession>A0A841MDV6</accession>
<sequence>MRIQIPAWLGLVCVCGLISCGNEMESPVSGPTQISLNSPDYFPNNVAMPADNPLTEQGVQLGRMLFYEKKLSADGSISCASCHQQQKAFSDGKQFSFGVNEAKGDMNAMSLSNLHWQNRFFWNGRAKTLEEQAVQPIEDEREMNLPIEEAVKRLEADTKYPALFKNAFGTEDINAELIGKALAQFERTLISANSKFDAWIRNEVELSPEEKLGMELFFTHPDPKLQLRGGNCSDCHLGFLTAGDPNGFTGFHNNGLDAEEHLASGLQSVTGNPFDKGKFKAPGLRNIALTAPYMHDGRFQTLEEVLDHYNDHIQNSPTLDVLILEASNELPDGSDAVKLHLSKDERKAIISFLHTLTDQEFITNPKFSDPFN</sequence>
<dbReference type="GO" id="GO:0042597">
    <property type="term" value="C:periplasmic space"/>
    <property type="evidence" value="ECO:0007669"/>
    <property type="project" value="UniProtKB-SubCell"/>
</dbReference>
<dbReference type="Gene3D" id="1.10.760.10">
    <property type="entry name" value="Cytochrome c-like domain"/>
    <property type="match status" value="2"/>
</dbReference>
<dbReference type="PROSITE" id="PS51007">
    <property type="entry name" value="CYTC"/>
    <property type="match status" value="1"/>
</dbReference>
<keyword evidence="7 9" id="KW-0408">Iron</keyword>
<feature type="domain" description="Cytochrome c" evidence="10">
    <location>
        <begin position="208"/>
        <end position="357"/>
    </location>
</feature>
<dbReference type="GO" id="GO:0046872">
    <property type="term" value="F:metal ion binding"/>
    <property type="evidence" value="ECO:0007669"/>
    <property type="project" value="UniProtKB-KW"/>
</dbReference>
<evidence type="ECO:0000256" key="5">
    <source>
        <dbReference type="ARBA" id="ARBA00022764"/>
    </source>
</evidence>
<dbReference type="InterPro" id="IPR009056">
    <property type="entry name" value="Cyt_c-like_dom"/>
</dbReference>
<comment type="subcellular location">
    <subcellularLocation>
        <location evidence="1">Periplasm</location>
    </subcellularLocation>
</comment>
<organism evidence="11 12">
    <name type="scientific">Algoriphagus iocasae</name>
    <dbReference type="NCBI Taxonomy" id="1836499"/>
    <lineage>
        <taxon>Bacteria</taxon>
        <taxon>Pseudomonadati</taxon>
        <taxon>Bacteroidota</taxon>
        <taxon>Cytophagia</taxon>
        <taxon>Cytophagales</taxon>
        <taxon>Cyclobacteriaceae</taxon>
        <taxon>Algoriphagus</taxon>
    </lineage>
</organism>
<dbReference type="PROSITE" id="PS51257">
    <property type="entry name" value="PROKAR_LIPOPROTEIN"/>
    <property type="match status" value="1"/>
</dbReference>
<feature type="binding site" description="axial binding residue" evidence="9">
    <location>
        <position position="236"/>
    </location>
    <ligand>
        <name>heme c</name>
        <dbReference type="ChEBI" id="CHEBI:61717"/>
        <label>2</label>
    </ligand>
    <ligandPart>
        <name>Fe</name>
        <dbReference type="ChEBI" id="CHEBI:18248"/>
    </ligandPart>
</feature>
<evidence type="ECO:0000256" key="1">
    <source>
        <dbReference type="ARBA" id="ARBA00004418"/>
    </source>
</evidence>
<name>A0A841MDV6_9BACT</name>
<comment type="cofactor">
    <cofactor evidence="8">
        <name>heme</name>
        <dbReference type="ChEBI" id="CHEBI:30413"/>
    </cofactor>
    <text evidence="8">Binds 2 heme groups.</text>
</comment>
<keyword evidence="6 11" id="KW-0560">Oxidoreductase</keyword>
<evidence type="ECO:0000256" key="9">
    <source>
        <dbReference type="PIRSR" id="PIRSR000294-2"/>
    </source>
</evidence>
<reference evidence="11 12" key="1">
    <citation type="submission" date="2020-08" db="EMBL/GenBank/DDBJ databases">
        <title>Genomic Encyclopedia of Type Strains, Phase IV (KMG-IV): sequencing the most valuable type-strain genomes for metagenomic binning, comparative biology and taxonomic classification.</title>
        <authorList>
            <person name="Goeker M."/>
        </authorList>
    </citation>
    <scope>NUCLEOTIDE SEQUENCE [LARGE SCALE GENOMIC DNA]</scope>
    <source>
        <strain evidence="11 12">DSM 102044</strain>
    </source>
</reference>
<dbReference type="InterPro" id="IPR051395">
    <property type="entry name" value="Cytochrome_c_Peroxidase/MauG"/>
</dbReference>
<evidence type="ECO:0000259" key="10">
    <source>
        <dbReference type="PROSITE" id="PS51007"/>
    </source>
</evidence>
<evidence type="ECO:0000313" key="12">
    <source>
        <dbReference type="Proteomes" id="UP000588604"/>
    </source>
</evidence>
<dbReference type="EMBL" id="JACIJO010000002">
    <property type="protein sequence ID" value="MBB6326242.1"/>
    <property type="molecule type" value="Genomic_DNA"/>
</dbReference>
<dbReference type="RefSeq" id="WP_184494863.1">
    <property type="nucleotide sequence ID" value="NZ_JACIJO010000002.1"/>
</dbReference>
<evidence type="ECO:0000256" key="4">
    <source>
        <dbReference type="ARBA" id="ARBA00022729"/>
    </source>
</evidence>
<dbReference type="PANTHER" id="PTHR30600">
    <property type="entry name" value="CYTOCHROME C PEROXIDASE-RELATED"/>
    <property type="match status" value="1"/>
</dbReference>
<feature type="binding site" description="covalent" evidence="8">
    <location>
        <position position="232"/>
    </location>
    <ligand>
        <name>heme c</name>
        <dbReference type="ChEBI" id="CHEBI:61717"/>
        <label>2</label>
    </ligand>
</feature>
<dbReference type="GO" id="GO:0009055">
    <property type="term" value="F:electron transfer activity"/>
    <property type="evidence" value="ECO:0007669"/>
    <property type="project" value="InterPro"/>
</dbReference>
<dbReference type="PANTHER" id="PTHR30600:SF10">
    <property type="entry name" value="BLL6722 PROTEIN"/>
    <property type="match status" value="1"/>
</dbReference>
<dbReference type="EC" id="1.11.1.5" evidence="11"/>
<feature type="binding site" description="covalent" evidence="8">
    <location>
        <position position="235"/>
    </location>
    <ligand>
        <name>heme c</name>
        <dbReference type="ChEBI" id="CHEBI:61717"/>
        <label>2</label>
    </ligand>
</feature>
<dbReference type="InterPro" id="IPR026259">
    <property type="entry name" value="MauG/Cytc_peroxidase"/>
</dbReference>
<dbReference type="InterPro" id="IPR004852">
    <property type="entry name" value="Di-haem_cyt_c_peroxidsae"/>
</dbReference>
<feature type="binding site" description="covalent" evidence="8">
    <location>
        <position position="79"/>
    </location>
    <ligand>
        <name>heme c</name>
        <dbReference type="ChEBI" id="CHEBI:61717"/>
        <label>1</label>
    </ligand>
</feature>
<comment type="PTM">
    <text evidence="8">Binds 2 heme groups per subunit.</text>
</comment>
<dbReference type="Pfam" id="PF03150">
    <property type="entry name" value="CCP_MauG"/>
    <property type="match status" value="1"/>
</dbReference>
<keyword evidence="2 8" id="KW-0349">Heme</keyword>
<dbReference type="SUPFAM" id="SSF46626">
    <property type="entry name" value="Cytochrome c"/>
    <property type="match status" value="2"/>
</dbReference>